<comment type="caution">
    <text evidence="3">The sequence shown here is derived from an EMBL/GenBank/DDBJ whole genome shotgun (WGS) entry which is preliminary data.</text>
</comment>
<sequence length="735" mass="80170">MKKLFYLLLALSLTTQAFAQNEFITRWNLANVGSGLTQLYFVINSTGPVSYSWTEVSPGSASGSGTFTGPISIITGLPTGATIDVSISPTNFSNIIVGVGGDAERLIDVRQWGTTVWTTMATAFLGCSNLQISATDMPNLSLVISMARMFSSCKVLTGPTNIGAWNTASVTNMSAIFENASMFNQPIGTWNTANVTNMYGMFSNAAAFNQPIGSWNTANVLNMNSMLFGAKVFNQPIGNWNTDKVTDMRGMFLDAYAFNQPIGSWNTANVTDMSLMFLNASAFNQPIGSWNTAKVTGMTFMFNSATAFNQPIGTWNTGNVTDMSFMFQHCQFNQPINGWNIGKVTTMRGMFANDTLFNQSIGIWNTVNVTDMSSMFAGAKAFNQPIGNWNTANVTNMNRMFQDASVFNQPIGTWNTAGVRDMTSMFLSAPAFNQPIGTWNTANVMAMESMFQGATQFNQAIGGWNVASVVDMSSMFFSAKAFNHQIGDWTFSAAVNLGSMLNNSGLDCINYSASLIGWSNNALTPNDLELGAFQRPYGTNAVAARTNLISNKGWIINNDEASGTNCALPVRLISFTGKQQGNAVLLNWKTAGEENNAGFEIERSADARKFEKIGFVDGSGDASEVRKYDFTDSNPFPTSYYRLKQIDFDHTFDYSSIISVKSHAAMFGIYPNPAQNQLFVKNLGTNNEVSISNIEGRLLLKKEFNAAVPIDIHVLPPGLFFVKIGAETQKLVIQR</sequence>
<evidence type="ECO:0000313" key="3">
    <source>
        <dbReference type="EMBL" id="GGH31793.1"/>
    </source>
</evidence>
<evidence type="ECO:0000259" key="2">
    <source>
        <dbReference type="Pfam" id="PF18962"/>
    </source>
</evidence>
<dbReference type="Proteomes" id="UP000600214">
    <property type="component" value="Unassembled WGS sequence"/>
</dbReference>
<keyword evidence="1" id="KW-0732">Signal</keyword>
<keyword evidence="4" id="KW-1185">Reference proteome</keyword>
<dbReference type="NCBIfam" id="TIGR04183">
    <property type="entry name" value="Por_Secre_tail"/>
    <property type="match status" value="1"/>
</dbReference>
<name>A0ABQ1YMP7_9BACT</name>
<dbReference type="EMBL" id="BMIA01000001">
    <property type="protein sequence ID" value="GGH31793.1"/>
    <property type="molecule type" value="Genomic_DNA"/>
</dbReference>
<organism evidence="3 4">
    <name type="scientific">Dyadobacter endophyticus</name>
    <dbReference type="NCBI Taxonomy" id="1749036"/>
    <lineage>
        <taxon>Bacteria</taxon>
        <taxon>Pseudomonadati</taxon>
        <taxon>Bacteroidota</taxon>
        <taxon>Cytophagia</taxon>
        <taxon>Cytophagales</taxon>
        <taxon>Spirosomataceae</taxon>
        <taxon>Dyadobacter</taxon>
    </lineage>
</organism>
<feature type="signal peptide" evidence="1">
    <location>
        <begin position="1"/>
        <end position="19"/>
    </location>
</feature>
<dbReference type="InterPro" id="IPR026444">
    <property type="entry name" value="Secre_tail"/>
</dbReference>
<gene>
    <name evidence="3" type="ORF">GCM10007423_20870</name>
</gene>
<dbReference type="InterPro" id="IPR011889">
    <property type="entry name" value="Liste_lipo_26"/>
</dbReference>
<dbReference type="Gene3D" id="2.60.40.10">
    <property type="entry name" value="Immunoglobulins"/>
    <property type="match status" value="1"/>
</dbReference>
<proteinExistence type="predicted"/>
<evidence type="ECO:0000313" key="4">
    <source>
        <dbReference type="Proteomes" id="UP000600214"/>
    </source>
</evidence>
<reference evidence="4" key="1">
    <citation type="journal article" date="2019" name="Int. J. Syst. Evol. Microbiol.">
        <title>The Global Catalogue of Microorganisms (GCM) 10K type strain sequencing project: providing services to taxonomists for standard genome sequencing and annotation.</title>
        <authorList>
            <consortium name="The Broad Institute Genomics Platform"/>
            <consortium name="The Broad Institute Genome Sequencing Center for Infectious Disease"/>
            <person name="Wu L."/>
            <person name="Ma J."/>
        </authorList>
    </citation>
    <scope>NUCLEOTIDE SEQUENCE [LARGE SCALE GENOMIC DNA]</scope>
    <source>
        <strain evidence="4">CGMCC 1.15288</strain>
    </source>
</reference>
<dbReference type="Pfam" id="PF03382">
    <property type="entry name" value="DUF285"/>
    <property type="match status" value="2"/>
</dbReference>
<dbReference type="InterPro" id="IPR013783">
    <property type="entry name" value="Ig-like_fold"/>
</dbReference>
<feature type="chain" id="PRO_5045830204" description="Secretion system C-terminal sorting domain-containing protein" evidence="1">
    <location>
        <begin position="20"/>
        <end position="735"/>
    </location>
</feature>
<evidence type="ECO:0000256" key="1">
    <source>
        <dbReference type="SAM" id="SignalP"/>
    </source>
</evidence>
<feature type="domain" description="Secretion system C-terminal sorting" evidence="2">
    <location>
        <begin position="669"/>
        <end position="733"/>
    </location>
</feature>
<dbReference type="NCBIfam" id="TIGR02167">
    <property type="entry name" value="Liste_lipo_26"/>
    <property type="match status" value="7"/>
</dbReference>
<dbReference type="RefSeq" id="WP_188931402.1">
    <property type="nucleotide sequence ID" value="NZ_BMIA01000001.1"/>
</dbReference>
<dbReference type="Pfam" id="PF18962">
    <property type="entry name" value="Por_Secre_tail"/>
    <property type="match status" value="1"/>
</dbReference>
<accession>A0ABQ1YMP7</accession>
<protein>
    <recommendedName>
        <fullName evidence="2">Secretion system C-terminal sorting domain-containing protein</fullName>
    </recommendedName>
</protein>
<dbReference type="InterPro" id="IPR005046">
    <property type="entry name" value="DUF285"/>
</dbReference>